<gene>
    <name evidence="6" type="ORF">Aiant_86260</name>
</gene>
<comment type="similarity">
    <text evidence="1">Belongs to the LysR transcriptional regulatory family.</text>
</comment>
<dbReference type="SUPFAM" id="SSF53850">
    <property type="entry name" value="Periplasmic binding protein-like II"/>
    <property type="match status" value="1"/>
</dbReference>
<feature type="domain" description="HTH lysR-type" evidence="5">
    <location>
        <begin position="1"/>
        <end position="58"/>
    </location>
</feature>
<dbReference type="Proteomes" id="UP000676967">
    <property type="component" value="Chromosome"/>
</dbReference>
<reference evidence="6 7" key="1">
    <citation type="submission" date="2020-08" db="EMBL/GenBank/DDBJ databases">
        <title>Whole genome shotgun sequence of Actinoplanes ianthinogenes NBRC 13996.</title>
        <authorList>
            <person name="Komaki H."/>
            <person name="Tamura T."/>
        </authorList>
    </citation>
    <scope>NUCLEOTIDE SEQUENCE [LARGE SCALE GENOMIC DNA]</scope>
    <source>
        <strain evidence="6 7">NBRC 13996</strain>
    </source>
</reference>
<evidence type="ECO:0000256" key="1">
    <source>
        <dbReference type="ARBA" id="ARBA00009437"/>
    </source>
</evidence>
<sequence length="296" mass="32092">MELRLLRYALAIADCGTIAAAAERLHVTQPTLGRQLRDFERRLGADLFTRENRRMTPTIAGAVLLGHARAILAATEAAEREVRQVAAGIRGRLTVAFAGSGINGPLAATLATFRRRFPDVELRLVESFNDAEMSAGVLDGSYDLAVQRLPAADERLRTRLWWQEPLALYLPADHELARGDGPLPLTALGEIPLLLWPREASPHSYDEIVELCHRAGVTPRIAAEGRTVQTLLALVAVGLGAAVLADSFRALNRQGVTPRPLDGASTTNLLVWRADAGNPLAGRFRDLIDAGPAVRR</sequence>
<dbReference type="RefSeq" id="WP_189330309.1">
    <property type="nucleotide sequence ID" value="NZ_AP023356.1"/>
</dbReference>
<protein>
    <submittedName>
        <fullName evidence="6">LysR family transcriptional regulator</fullName>
    </submittedName>
</protein>
<organism evidence="6 7">
    <name type="scientific">Actinoplanes ianthinogenes</name>
    <dbReference type="NCBI Taxonomy" id="122358"/>
    <lineage>
        <taxon>Bacteria</taxon>
        <taxon>Bacillati</taxon>
        <taxon>Actinomycetota</taxon>
        <taxon>Actinomycetes</taxon>
        <taxon>Micromonosporales</taxon>
        <taxon>Micromonosporaceae</taxon>
        <taxon>Actinoplanes</taxon>
    </lineage>
</organism>
<dbReference type="PRINTS" id="PR00039">
    <property type="entry name" value="HTHLYSR"/>
</dbReference>
<dbReference type="PANTHER" id="PTHR30346:SF28">
    <property type="entry name" value="HTH-TYPE TRANSCRIPTIONAL REGULATOR CYNR"/>
    <property type="match status" value="1"/>
</dbReference>
<evidence type="ECO:0000313" key="7">
    <source>
        <dbReference type="Proteomes" id="UP000676967"/>
    </source>
</evidence>
<evidence type="ECO:0000256" key="3">
    <source>
        <dbReference type="ARBA" id="ARBA00023125"/>
    </source>
</evidence>
<dbReference type="InterPro" id="IPR036388">
    <property type="entry name" value="WH-like_DNA-bd_sf"/>
</dbReference>
<dbReference type="SUPFAM" id="SSF46785">
    <property type="entry name" value="Winged helix' DNA-binding domain"/>
    <property type="match status" value="1"/>
</dbReference>
<keyword evidence="3" id="KW-0238">DNA-binding</keyword>
<evidence type="ECO:0000313" key="6">
    <source>
        <dbReference type="EMBL" id="BCJ47969.1"/>
    </source>
</evidence>
<dbReference type="Gene3D" id="3.40.190.10">
    <property type="entry name" value="Periplasmic binding protein-like II"/>
    <property type="match status" value="2"/>
</dbReference>
<dbReference type="Gene3D" id="1.10.10.10">
    <property type="entry name" value="Winged helix-like DNA-binding domain superfamily/Winged helix DNA-binding domain"/>
    <property type="match status" value="1"/>
</dbReference>
<dbReference type="CDD" id="cd08414">
    <property type="entry name" value="PBP2_LTTR_aromatics_like"/>
    <property type="match status" value="1"/>
</dbReference>
<evidence type="ECO:0000256" key="4">
    <source>
        <dbReference type="ARBA" id="ARBA00023163"/>
    </source>
</evidence>
<dbReference type="Pfam" id="PF00126">
    <property type="entry name" value="HTH_1"/>
    <property type="match status" value="1"/>
</dbReference>
<proteinExistence type="inferred from homology"/>
<dbReference type="InterPro" id="IPR005119">
    <property type="entry name" value="LysR_subst-bd"/>
</dbReference>
<name>A0ABM7M8L6_9ACTN</name>
<keyword evidence="4" id="KW-0804">Transcription</keyword>
<accession>A0ABM7M8L6</accession>
<dbReference type="PANTHER" id="PTHR30346">
    <property type="entry name" value="TRANSCRIPTIONAL DUAL REGULATOR HCAR-RELATED"/>
    <property type="match status" value="1"/>
</dbReference>
<dbReference type="EMBL" id="AP023356">
    <property type="protein sequence ID" value="BCJ47969.1"/>
    <property type="molecule type" value="Genomic_DNA"/>
</dbReference>
<dbReference type="InterPro" id="IPR000847">
    <property type="entry name" value="LysR_HTH_N"/>
</dbReference>
<keyword evidence="2" id="KW-0805">Transcription regulation</keyword>
<evidence type="ECO:0000259" key="5">
    <source>
        <dbReference type="PROSITE" id="PS50931"/>
    </source>
</evidence>
<dbReference type="InterPro" id="IPR036390">
    <property type="entry name" value="WH_DNA-bd_sf"/>
</dbReference>
<keyword evidence="7" id="KW-1185">Reference proteome</keyword>
<dbReference type="PROSITE" id="PS50931">
    <property type="entry name" value="HTH_LYSR"/>
    <property type="match status" value="1"/>
</dbReference>
<evidence type="ECO:0000256" key="2">
    <source>
        <dbReference type="ARBA" id="ARBA00023015"/>
    </source>
</evidence>
<dbReference type="Pfam" id="PF03466">
    <property type="entry name" value="LysR_substrate"/>
    <property type="match status" value="1"/>
</dbReference>